<dbReference type="Proteomes" id="UP000027661">
    <property type="component" value="Unassembled WGS sequence"/>
</dbReference>
<reference evidence="1 2" key="1">
    <citation type="submission" date="2014-04" db="EMBL/GenBank/DDBJ databases">
        <authorList>
            <person name="Sears C."/>
            <person name="Carroll K."/>
            <person name="Sack B.R."/>
            <person name="Qadri F."/>
            <person name="Myers L.L."/>
            <person name="Chung G.-T."/>
            <person name="Escheverria P."/>
            <person name="Fraser C.M."/>
            <person name="Sadzewicz L."/>
            <person name="Shefchek K.A."/>
            <person name="Tallon L."/>
            <person name="Das S.P."/>
            <person name="Daugherty S."/>
            <person name="Mongodin E.F."/>
        </authorList>
    </citation>
    <scope>NUCLEOTIDE SEQUENCE [LARGE SCALE GENOMIC DNA]</scope>
    <source>
        <strain evidence="1 2">3975 RP4</strain>
    </source>
</reference>
<proteinExistence type="predicted"/>
<evidence type="ECO:0000313" key="2">
    <source>
        <dbReference type="Proteomes" id="UP000027661"/>
    </source>
</evidence>
<protein>
    <submittedName>
        <fullName evidence="1">Putative esterase of the alpha-beta hydrolase superfamily domain protein</fullName>
    </submittedName>
</protein>
<dbReference type="GO" id="GO:0016787">
    <property type="term" value="F:hydrolase activity"/>
    <property type="evidence" value="ECO:0007669"/>
    <property type="project" value="UniProtKB-KW"/>
</dbReference>
<dbReference type="EMBL" id="JNHM01000008">
    <property type="protein sequence ID" value="KDS56262.1"/>
    <property type="molecule type" value="Genomic_DNA"/>
</dbReference>
<gene>
    <name evidence="1" type="ORF">M099_0538</name>
</gene>
<keyword evidence="1" id="KW-0378">Hydrolase</keyword>
<accession>A0A069SMU0</accession>
<dbReference type="PATRIC" id="fig|1339352.3.peg.521"/>
<dbReference type="AlphaFoldDB" id="A0A069SMU0"/>
<sequence length="120" mass="13704">MQAGEFTPTAHSKVTYNEAFRANQYAGVGTMPIYQLSESFQLRGEFYGFIPIFPIKKDEYGQAYYGKAFTKFEYLGEISLVFQLSFGSISAYVNHYSSPSNDWNVGLTLGWQLFNSRFVE</sequence>
<comment type="caution">
    <text evidence="1">The sequence shown here is derived from an EMBL/GenBank/DDBJ whole genome shotgun (WGS) entry which is preliminary data.</text>
</comment>
<organism evidence="1 2">
    <name type="scientific">Phocaeicola vulgatus str. 3975 RP4</name>
    <dbReference type="NCBI Taxonomy" id="1339352"/>
    <lineage>
        <taxon>Bacteria</taxon>
        <taxon>Pseudomonadati</taxon>
        <taxon>Bacteroidota</taxon>
        <taxon>Bacteroidia</taxon>
        <taxon>Bacteroidales</taxon>
        <taxon>Bacteroidaceae</taxon>
        <taxon>Phocaeicola</taxon>
    </lineage>
</organism>
<name>A0A069SMU0_PHOVU</name>
<evidence type="ECO:0000313" key="1">
    <source>
        <dbReference type="EMBL" id="KDS56262.1"/>
    </source>
</evidence>